<feature type="transmembrane region" description="Helical" evidence="1">
    <location>
        <begin position="39"/>
        <end position="60"/>
    </location>
</feature>
<evidence type="ECO:0000313" key="2">
    <source>
        <dbReference type="EMBL" id="MDM8156175.1"/>
    </source>
</evidence>
<keyword evidence="3" id="KW-1185">Reference proteome</keyword>
<feature type="transmembrane region" description="Helical" evidence="1">
    <location>
        <begin position="66"/>
        <end position="86"/>
    </location>
</feature>
<reference evidence="2 3" key="3">
    <citation type="submission" date="2023-06" db="EMBL/GenBank/DDBJ databases">
        <authorList>
            <person name="Zeman M."/>
            <person name="Kubasova T."/>
            <person name="Jahodarova E."/>
            <person name="Nykrynova M."/>
            <person name="Rychlik I."/>
        </authorList>
    </citation>
    <scope>NUCLEOTIDE SEQUENCE [LARGE SCALE GENOMIC DNA]</scope>
    <source>
        <strain evidence="2 3">ET39</strain>
    </source>
</reference>
<sequence>MIVQQGMFAQMMTTCILWIVPLLLIVARPVHRLRALAGSCVLEVLCTVMITVDVLVQLFWNRMSVWLKFALLLDSVFRTSMILLLARFAVFRRSVRIAASMIAGQRKLWYASPWRVRS</sequence>
<evidence type="ECO:0000256" key="1">
    <source>
        <dbReference type="SAM" id="Phobius"/>
    </source>
</evidence>
<name>A0ABT7UB85_9FIRM</name>
<keyword evidence="1" id="KW-0472">Membrane</keyword>
<keyword evidence="1" id="KW-0812">Transmembrane</keyword>
<comment type="caution">
    <text evidence="2">The sequence shown here is derived from an EMBL/GenBank/DDBJ whole genome shotgun (WGS) entry which is preliminary data.</text>
</comment>
<organism evidence="2 3">
    <name type="scientific">Amedibacillus dolichus</name>
    <dbReference type="NCBI Taxonomy" id="31971"/>
    <lineage>
        <taxon>Bacteria</taxon>
        <taxon>Bacillati</taxon>
        <taxon>Bacillota</taxon>
        <taxon>Erysipelotrichia</taxon>
        <taxon>Erysipelotrichales</taxon>
        <taxon>Erysipelotrichaceae</taxon>
        <taxon>Amedibacillus</taxon>
    </lineage>
</organism>
<dbReference type="EMBL" id="JAUDCG010000002">
    <property type="protein sequence ID" value="MDM8156175.1"/>
    <property type="molecule type" value="Genomic_DNA"/>
</dbReference>
<accession>A0ABT7UB85</accession>
<keyword evidence="1" id="KW-1133">Transmembrane helix</keyword>
<reference evidence="2 3" key="2">
    <citation type="submission" date="2023-06" db="EMBL/GenBank/DDBJ databases">
        <title>Identification and characterization of horizontal gene transfer across gut microbiota members of farm animals based on homology search.</title>
        <authorList>
            <person name="Schwarzerova J."/>
            <person name="Nykrynova M."/>
            <person name="Jureckova K."/>
            <person name="Cejkova D."/>
            <person name="Rychlik I."/>
        </authorList>
    </citation>
    <scope>NUCLEOTIDE SEQUENCE [LARGE SCALE GENOMIC DNA]</scope>
    <source>
        <strain evidence="2 3">ET39</strain>
    </source>
</reference>
<feature type="transmembrane region" description="Helical" evidence="1">
    <location>
        <begin position="6"/>
        <end position="27"/>
    </location>
</feature>
<protein>
    <submittedName>
        <fullName evidence="2">Uncharacterized protein</fullName>
    </submittedName>
</protein>
<evidence type="ECO:0000313" key="3">
    <source>
        <dbReference type="Proteomes" id="UP001529340"/>
    </source>
</evidence>
<dbReference type="Proteomes" id="UP001529340">
    <property type="component" value="Unassembled WGS sequence"/>
</dbReference>
<reference evidence="3" key="1">
    <citation type="submission" date="2023-06" db="EMBL/GenBank/DDBJ databases">
        <title>Identification and characterization of horizontal gene transfer across gut microbiota members of farm animals based on homology search.</title>
        <authorList>
            <person name="Zeman M."/>
            <person name="Kubasova T."/>
            <person name="Jahodarova E."/>
            <person name="Nykrynova M."/>
            <person name="Rychlik I."/>
        </authorList>
    </citation>
    <scope>NUCLEOTIDE SEQUENCE [LARGE SCALE GENOMIC DNA]</scope>
    <source>
        <strain evidence="3">ET39</strain>
    </source>
</reference>
<proteinExistence type="predicted"/>
<dbReference type="RefSeq" id="WP_289606647.1">
    <property type="nucleotide sequence ID" value="NZ_JAUDCG010000002.1"/>
</dbReference>
<gene>
    <name evidence="2" type="ORF">QUV96_00820</name>
</gene>